<accession>A0A8I0T5X9</accession>
<evidence type="ECO:0000313" key="1">
    <source>
        <dbReference type="EMBL" id="MBE0347867.1"/>
    </source>
</evidence>
<keyword evidence="2" id="KW-1185">Reference proteome</keyword>
<evidence type="ECO:0000313" key="2">
    <source>
        <dbReference type="Proteomes" id="UP000660708"/>
    </source>
</evidence>
<sequence>MYHQFKHGLVDLAQVFDFLIESTSMYFTYKKMENGRVLNLMPRVTLDANAKDQPWVVRFELINDIALRMNIVTPMQLDPDGSLYNRNLGSLNTKDTSYAVGYWHQREGLKGDAKYSRPFSVLFTADSHGFAFAIWEHAVVNSLNRQLSWLVVQKPVEWQNGIAIPTEHNPVIALSGIFNRYESSVEQMLVRERDIPVPAPAQTAISDQYNRYSAMHTVKLKEISESRDYFIQFPNNFSTERFSYDGVFDMIGFANTDLVSANATLPLEVFGERRNYHTMVSTLADNNGVSVMFRIT</sequence>
<dbReference type="EMBL" id="AQHF01000028">
    <property type="protein sequence ID" value="MBE0347867.1"/>
    <property type="molecule type" value="Genomic_DNA"/>
</dbReference>
<comment type="caution">
    <text evidence="1">The sequence shown here is derived from an EMBL/GenBank/DDBJ whole genome shotgun (WGS) entry which is preliminary data.</text>
</comment>
<proteinExistence type="predicted"/>
<organism evidence="1 2">
    <name type="scientific">Pseudoalteromonas peptidolytica F12-50-A1</name>
    <dbReference type="NCBI Taxonomy" id="1315280"/>
    <lineage>
        <taxon>Bacteria</taxon>
        <taxon>Pseudomonadati</taxon>
        <taxon>Pseudomonadota</taxon>
        <taxon>Gammaproteobacteria</taxon>
        <taxon>Alteromonadales</taxon>
        <taxon>Pseudoalteromonadaceae</taxon>
        <taxon>Pseudoalteromonas</taxon>
    </lineage>
</organism>
<protein>
    <submittedName>
        <fullName evidence="1">Uncharacterized protein</fullName>
    </submittedName>
</protein>
<dbReference type="AlphaFoldDB" id="A0A8I0T5X9"/>
<reference evidence="1 2" key="1">
    <citation type="submission" date="2015-06" db="EMBL/GenBank/DDBJ databases">
        <title>Genome sequence of Pseudoalteromonas peptidolytica.</title>
        <authorList>
            <person name="Xie B.-B."/>
            <person name="Rong J.-C."/>
            <person name="Qin Q.-L."/>
            <person name="Zhang Y.-Z."/>
        </authorList>
    </citation>
    <scope>NUCLEOTIDE SEQUENCE [LARGE SCALE GENOMIC DNA]</scope>
    <source>
        <strain evidence="1 2">F12-50-A1</strain>
    </source>
</reference>
<gene>
    <name evidence="1" type="ORF">PPEP_a4237</name>
</gene>
<dbReference type="Proteomes" id="UP000660708">
    <property type="component" value="Unassembled WGS sequence"/>
</dbReference>
<dbReference type="RefSeq" id="WP_147388875.1">
    <property type="nucleotide sequence ID" value="NZ_AQHF01000028.1"/>
</dbReference>
<name>A0A8I0T5X9_9GAMM</name>